<sequence length="197" mass="22029">MSRTVPIMDTKTALSAQYEAATSIVPSRESAEPWLWADAPDTPLAEDDHPWSGKWLWFTPLSLLDRSWATIRAATEDGLLGYRSKAGTLINTRRMSDDTRRPICVYTRDWHDIPYVQRVLTNLRALGIVDVLLYKTDSDIRRGHYGAGASTYIAPATKTTVVIPKGTREALDHHHAARAQARKTAAARRKAPALKHN</sequence>
<organism evidence="3 4">
    <name type="scientific">Streptomyces albus</name>
    <dbReference type="NCBI Taxonomy" id="1888"/>
    <lineage>
        <taxon>Bacteria</taxon>
        <taxon>Bacillati</taxon>
        <taxon>Actinomycetota</taxon>
        <taxon>Actinomycetes</taxon>
        <taxon>Kitasatosporales</taxon>
        <taxon>Streptomycetaceae</taxon>
        <taxon>Streptomyces</taxon>
    </lineage>
</organism>
<name>A0A8H1LH14_9ACTN</name>
<protein>
    <submittedName>
        <fullName evidence="3">DUF1917 domain-containing protein</fullName>
    </submittedName>
</protein>
<dbReference type="Pfam" id="PF08939">
    <property type="entry name" value="Bles03"/>
    <property type="match status" value="1"/>
</dbReference>
<evidence type="ECO:0000256" key="1">
    <source>
        <dbReference type="ARBA" id="ARBA00010568"/>
    </source>
</evidence>
<dbReference type="Gene3D" id="3.30.760.10">
    <property type="entry name" value="RNA Cap, Translation Initiation Factor Eif4e"/>
    <property type="match status" value="1"/>
</dbReference>
<proteinExistence type="inferred from homology"/>
<comment type="caution">
    <text evidence="3">The sequence shown here is derived from an EMBL/GenBank/DDBJ whole genome shotgun (WGS) entry which is preliminary data.</text>
</comment>
<dbReference type="InterPro" id="IPR023398">
    <property type="entry name" value="TIF_eIF4e-like"/>
</dbReference>
<dbReference type="SUPFAM" id="SSF55418">
    <property type="entry name" value="eIF4e-like"/>
    <property type="match status" value="1"/>
</dbReference>
<feature type="compositionally biased region" description="Basic residues" evidence="2">
    <location>
        <begin position="175"/>
        <end position="197"/>
    </location>
</feature>
<comment type="similarity">
    <text evidence="1">Belongs to the UPF0696 family.</text>
</comment>
<feature type="region of interest" description="Disordered" evidence="2">
    <location>
        <begin position="173"/>
        <end position="197"/>
    </location>
</feature>
<evidence type="ECO:0000313" key="4">
    <source>
        <dbReference type="Proteomes" id="UP000298111"/>
    </source>
</evidence>
<accession>A0A8H1LH14</accession>
<evidence type="ECO:0000256" key="2">
    <source>
        <dbReference type="SAM" id="MobiDB-lite"/>
    </source>
</evidence>
<reference evidence="3 4" key="1">
    <citation type="submission" date="2018-10" db="EMBL/GenBank/DDBJ databases">
        <title>Isolation of pseudouridimycin from Streptomyces albus DSM 40763.</title>
        <authorList>
            <person name="Rosenqvist P."/>
            <person name="Metsae-Ketelae M."/>
            <person name="Virta P."/>
        </authorList>
    </citation>
    <scope>NUCLEOTIDE SEQUENCE [LARGE SCALE GENOMIC DNA]</scope>
    <source>
        <strain evidence="3 4">DSM 40763</strain>
    </source>
</reference>
<dbReference type="AlphaFoldDB" id="A0A8H1LH14"/>
<gene>
    <name evidence="3" type="ORF">D8771_13800</name>
</gene>
<dbReference type="Proteomes" id="UP000298111">
    <property type="component" value="Unassembled WGS sequence"/>
</dbReference>
<evidence type="ECO:0000313" key="3">
    <source>
        <dbReference type="EMBL" id="TGG83798.1"/>
    </source>
</evidence>
<dbReference type="PANTHER" id="PTHR31977">
    <property type="entry name" value="UPF0696 PROTEIN C11ORF68"/>
    <property type="match status" value="1"/>
</dbReference>
<dbReference type="PANTHER" id="PTHR31977:SF1">
    <property type="entry name" value="UPF0696 PROTEIN C11ORF68"/>
    <property type="match status" value="1"/>
</dbReference>
<dbReference type="InterPro" id="IPR015034">
    <property type="entry name" value="Bles03"/>
</dbReference>
<dbReference type="EMBL" id="RCIY01000054">
    <property type="protein sequence ID" value="TGG83798.1"/>
    <property type="molecule type" value="Genomic_DNA"/>
</dbReference>